<sequence length="167" mass="19360">MLEWQKNSLKNKEIKNPLDVRRFKDPIYVLLGPLEWKPNTQSPLAPVKVPRGFVTDFASVPRVFWSLFRPDGDYAYAAVVHDYLYWQQDRPKSDADLIFRSVMDDLKITDRQSAILYHAVDLFGGAAWRENARLKASGEKRILSELPSSSDVTWEEWKSRPNVFSNS</sequence>
<accession>A0ABX2NXD1</accession>
<evidence type="ECO:0000313" key="1">
    <source>
        <dbReference type="EMBL" id="NVI09187.1"/>
    </source>
</evidence>
<gene>
    <name evidence="1" type="ORF">FSB64_36980</name>
</gene>
<proteinExistence type="predicted"/>
<organism evidence="1 2">
    <name type="scientific">Paraburkholderia youngii</name>
    <dbReference type="NCBI Taxonomy" id="2782701"/>
    <lineage>
        <taxon>Bacteria</taxon>
        <taxon>Pseudomonadati</taxon>
        <taxon>Pseudomonadota</taxon>
        <taxon>Betaproteobacteria</taxon>
        <taxon>Burkholderiales</taxon>
        <taxon>Burkholderiaceae</taxon>
        <taxon>Paraburkholderia</taxon>
    </lineage>
</organism>
<dbReference type="Pfam" id="PF07087">
    <property type="entry name" value="DUF1353"/>
    <property type="match status" value="1"/>
</dbReference>
<dbReference type="InterPro" id="IPR010767">
    <property type="entry name" value="Phage_CGC-2007_Cje0229"/>
</dbReference>
<dbReference type="Proteomes" id="UP000821598">
    <property type="component" value="Unassembled WGS sequence"/>
</dbReference>
<name>A0ABX2NXD1_9BURK</name>
<dbReference type="EMBL" id="VOMC01000067">
    <property type="protein sequence ID" value="NVI09187.1"/>
    <property type="molecule type" value="Genomic_DNA"/>
</dbReference>
<protein>
    <submittedName>
        <fullName evidence="1">DUF1353 domain-containing protein</fullName>
    </submittedName>
</protein>
<keyword evidence="2" id="KW-1185">Reference proteome</keyword>
<comment type="caution">
    <text evidence="1">The sequence shown here is derived from an EMBL/GenBank/DDBJ whole genome shotgun (WGS) entry which is preliminary data.</text>
</comment>
<reference evidence="1 2" key="1">
    <citation type="submission" date="2019-08" db="EMBL/GenBank/DDBJ databases">
        <title>Paraburkholderia simonii sp. nov. and P. youngii sp. nov. Brazilian and Mexican Mimosa-associated rhizobia.</title>
        <authorList>
            <person name="Mavima L."/>
            <person name="Beukes C.W."/>
            <person name="Palmer M."/>
            <person name="De Meyer S.E."/>
            <person name="James E.K."/>
            <person name="Maluk M."/>
            <person name="Avontuur J.R."/>
            <person name="Chan W.Y."/>
            <person name="Venter S.N."/>
            <person name="Steenkamp E.T."/>
        </authorList>
    </citation>
    <scope>NUCLEOTIDE SEQUENCE [LARGE SCALE GENOMIC DNA]</scope>
    <source>
        <strain evidence="1 2">JPY454</strain>
    </source>
</reference>
<evidence type="ECO:0000313" key="2">
    <source>
        <dbReference type="Proteomes" id="UP000821598"/>
    </source>
</evidence>